<proteinExistence type="predicted"/>
<sequence length="291" mass="32015">MKTVFSKKDLAFLVDAMDRKIHSLPVEVESAAFADDFFEVKNSETDVAGQISGPMSVPKPVTVDVNGTMSEQDYKACSMVMAICQNMVQKSLTDAARDAGVEPAVALKDMNAWVKAYVDFPFPFFSFKDSQSDVFSKSDFSVKADPDTVESIVNIKGVKGLQDAVIGALKSSGGNLASYSNSDRTFNYFGIVTAYNETEIATRVIKFAMHMKTTSVDSLCVHYTKTNLDSAYDTYQFVCDKELMIKMQSKMGDKLADWMADQLLAFAKDFYAEALERFKASLAGALKGIKS</sequence>
<dbReference type="EMBL" id="CP022760">
    <property type="protein sequence ID" value="AXV84529.1"/>
    <property type="molecule type" value="Genomic_DNA"/>
</dbReference>
<protein>
    <submittedName>
        <fullName evidence="1">Uncharacterized protein</fullName>
    </submittedName>
</protein>
<evidence type="ECO:0000313" key="1">
    <source>
        <dbReference type="EMBL" id="AXV84529.1"/>
    </source>
</evidence>
<dbReference type="Proteomes" id="UP000261758">
    <property type="component" value="Plasmid unnamed"/>
</dbReference>
<dbReference type="AlphaFoldDB" id="A0AAD0WJ14"/>
<gene>
    <name evidence="1" type="ORF">CJO77_24030</name>
</gene>
<name>A0AAD0WJ14_RALSL</name>
<reference evidence="1 2" key="1">
    <citation type="submission" date="2017-08" db="EMBL/GenBank/DDBJ databases">
        <title>Genome sequences of Ralstonia solanacearum Species Complex (RSSC) isolated from Potato bacterial wilts in Korea.</title>
        <authorList>
            <person name="Cho H."/>
            <person name="Song E.-S."/>
            <person name="Lee Y.K."/>
            <person name="Lee S."/>
            <person name="Lee S.-W."/>
            <person name="Jo A."/>
            <person name="Kim J.-G."/>
            <person name="Hwang I."/>
        </authorList>
    </citation>
    <scope>NUCLEOTIDE SEQUENCE [LARGE SCALE GENOMIC DNA]</scope>
    <source>
        <strain evidence="1 2">T98</strain>
        <plasmid evidence="1 2">unnamed</plasmid>
    </source>
</reference>
<dbReference type="RefSeq" id="WP_013210610.1">
    <property type="nucleotide sequence ID" value="NZ_CP022760.1"/>
</dbReference>
<evidence type="ECO:0000313" key="2">
    <source>
        <dbReference type="Proteomes" id="UP000261758"/>
    </source>
</evidence>
<keyword evidence="1" id="KW-0614">Plasmid</keyword>
<organism evidence="1 2">
    <name type="scientific">Ralstonia solanacearum</name>
    <name type="common">Pseudomonas solanacearum</name>
    <dbReference type="NCBI Taxonomy" id="305"/>
    <lineage>
        <taxon>Bacteria</taxon>
        <taxon>Pseudomonadati</taxon>
        <taxon>Pseudomonadota</taxon>
        <taxon>Betaproteobacteria</taxon>
        <taxon>Burkholderiales</taxon>
        <taxon>Burkholderiaceae</taxon>
        <taxon>Ralstonia</taxon>
        <taxon>Ralstonia solanacearum species complex</taxon>
    </lineage>
</organism>
<geneLocation type="plasmid" evidence="1 2">
    <name>unnamed</name>
</geneLocation>
<accession>A0AAD0WJ14</accession>